<sequence length="113" mass="12285">MAGGHTNHNKLSQDFIGSSTPPPTWLSPSLPRASVLSHRRPLSPPSLSPRPSLSVCRVAVISHRVELAEAVNTPLLRLRTQSDPATSASLMPFPRENTRVEEKQRFVAGAVTQ</sequence>
<dbReference type="Proteomes" id="UP001153269">
    <property type="component" value="Unassembled WGS sequence"/>
</dbReference>
<feature type="region of interest" description="Disordered" evidence="1">
    <location>
        <begin position="1"/>
        <end position="51"/>
    </location>
</feature>
<reference evidence="2" key="1">
    <citation type="submission" date="2020-03" db="EMBL/GenBank/DDBJ databases">
        <authorList>
            <person name="Weist P."/>
        </authorList>
    </citation>
    <scope>NUCLEOTIDE SEQUENCE</scope>
</reference>
<dbReference type="EMBL" id="CADEAL010002868">
    <property type="protein sequence ID" value="CAB1442530.1"/>
    <property type="molecule type" value="Genomic_DNA"/>
</dbReference>
<gene>
    <name evidence="2" type="ORF">PLEPLA_LOCUS30208</name>
</gene>
<comment type="caution">
    <text evidence="2">The sequence shown here is derived from an EMBL/GenBank/DDBJ whole genome shotgun (WGS) entry which is preliminary data.</text>
</comment>
<keyword evidence="3" id="KW-1185">Reference proteome</keyword>
<evidence type="ECO:0000313" key="3">
    <source>
        <dbReference type="Proteomes" id="UP001153269"/>
    </source>
</evidence>
<dbReference type="AlphaFoldDB" id="A0A9N7V5J4"/>
<organism evidence="2 3">
    <name type="scientific">Pleuronectes platessa</name>
    <name type="common">European plaice</name>
    <dbReference type="NCBI Taxonomy" id="8262"/>
    <lineage>
        <taxon>Eukaryota</taxon>
        <taxon>Metazoa</taxon>
        <taxon>Chordata</taxon>
        <taxon>Craniata</taxon>
        <taxon>Vertebrata</taxon>
        <taxon>Euteleostomi</taxon>
        <taxon>Actinopterygii</taxon>
        <taxon>Neopterygii</taxon>
        <taxon>Teleostei</taxon>
        <taxon>Neoteleostei</taxon>
        <taxon>Acanthomorphata</taxon>
        <taxon>Carangaria</taxon>
        <taxon>Pleuronectiformes</taxon>
        <taxon>Pleuronectoidei</taxon>
        <taxon>Pleuronectidae</taxon>
        <taxon>Pleuronectes</taxon>
    </lineage>
</organism>
<protein>
    <submittedName>
        <fullName evidence="2">Uncharacterized protein</fullName>
    </submittedName>
</protein>
<evidence type="ECO:0000256" key="1">
    <source>
        <dbReference type="SAM" id="MobiDB-lite"/>
    </source>
</evidence>
<proteinExistence type="predicted"/>
<accession>A0A9N7V5J4</accession>
<name>A0A9N7V5J4_PLEPL</name>
<evidence type="ECO:0000313" key="2">
    <source>
        <dbReference type="EMBL" id="CAB1442530.1"/>
    </source>
</evidence>